<evidence type="ECO:0000313" key="1">
    <source>
        <dbReference type="EMBL" id="JAD53260.1"/>
    </source>
</evidence>
<accession>A0A0A9AWH4</accession>
<organism evidence="1">
    <name type="scientific">Arundo donax</name>
    <name type="common">Giant reed</name>
    <name type="synonym">Donax arundinaceus</name>
    <dbReference type="NCBI Taxonomy" id="35708"/>
    <lineage>
        <taxon>Eukaryota</taxon>
        <taxon>Viridiplantae</taxon>
        <taxon>Streptophyta</taxon>
        <taxon>Embryophyta</taxon>
        <taxon>Tracheophyta</taxon>
        <taxon>Spermatophyta</taxon>
        <taxon>Magnoliopsida</taxon>
        <taxon>Liliopsida</taxon>
        <taxon>Poales</taxon>
        <taxon>Poaceae</taxon>
        <taxon>PACMAD clade</taxon>
        <taxon>Arundinoideae</taxon>
        <taxon>Arundineae</taxon>
        <taxon>Arundo</taxon>
    </lineage>
</organism>
<protein>
    <recommendedName>
        <fullName evidence="2">Reverse transcriptase zinc-binding domain-containing protein</fullName>
    </recommendedName>
</protein>
<dbReference type="EMBL" id="GBRH01244635">
    <property type="protein sequence ID" value="JAD53260.1"/>
    <property type="molecule type" value="Transcribed_RNA"/>
</dbReference>
<sequence>MQIPTIQGNGSDILCWKPTSTGVCTAQSAYKTLALEAAAITPPSNIPVQVIQLLRIVWADKIIQPRLKTFAWRLLRLALGTASRVHRIIPTIDEMLPLRLHENRGTPIFQLQLLQGSLVSLQPGTTRGCYSIPWSWPPSSDRNHPAPTATTSNNRFHPLRHVVPVEGAQ</sequence>
<reference evidence="1" key="1">
    <citation type="submission" date="2014-09" db="EMBL/GenBank/DDBJ databases">
        <authorList>
            <person name="Magalhaes I.L.F."/>
            <person name="Oliveira U."/>
            <person name="Santos F.R."/>
            <person name="Vidigal T.H.D.A."/>
            <person name="Brescovit A.D."/>
            <person name="Santos A.J."/>
        </authorList>
    </citation>
    <scope>NUCLEOTIDE SEQUENCE</scope>
    <source>
        <tissue evidence="1">Shoot tissue taken approximately 20 cm above the soil surface</tissue>
    </source>
</reference>
<reference evidence="1" key="2">
    <citation type="journal article" date="2015" name="Data Brief">
        <title>Shoot transcriptome of the giant reed, Arundo donax.</title>
        <authorList>
            <person name="Barrero R.A."/>
            <person name="Guerrero F.D."/>
            <person name="Moolhuijzen P."/>
            <person name="Goolsby J.A."/>
            <person name="Tidwell J."/>
            <person name="Bellgard S.E."/>
            <person name="Bellgard M.I."/>
        </authorList>
    </citation>
    <scope>NUCLEOTIDE SEQUENCE</scope>
    <source>
        <tissue evidence="1">Shoot tissue taken approximately 20 cm above the soil surface</tissue>
    </source>
</reference>
<proteinExistence type="predicted"/>
<name>A0A0A9AWH4_ARUDO</name>
<evidence type="ECO:0008006" key="2">
    <source>
        <dbReference type="Google" id="ProtNLM"/>
    </source>
</evidence>
<dbReference type="AlphaFoldDB" id="A0A0A9AWH4"/>